<dbReference type="EMBL" id="LR214972">
    <property type="protein sequence ID" value="VEU63667.1"/>
    <property type="molecule type" value="Genomic_DNA"/>
</dbReference>
<dbReference type="Proteomes" id="UP000289952">
    <property type="component" value="Chromosome"/>
</dbReference>
<dbReference type="InterPro" id="IPR012337">
    <property type="entry name" value="RNaseH-like_sf"/>
</dbReference>
<evidence type="ECO:0000313" key="2">
    <source>
        <dbReference type="Proteomes" id="UP000289952"/>
    </source>
</evidence>
<dbReference type="RefSeq" id="WP_223213757.1">
    <property type="nucleotide sequence ID" value="NZ_LR214972.1"/>
</dbReference>
<dbReference type="AlphaFoldDB" id="A0A449AFB3"/>
<evidence type="ECO:0000313" key="1">
    <source>
        <dbReference type="EMBL" id="VEU63667.1"/>
    </source>
</evidence>
<evidence type="ECO:0008006" key="3">
    <source>
        <dbReference type="Google" id="ProtNLM"/>
    </source>
</evidence>
<protein>
    <recommendedName>
        <fullName evidence="3">Integrase catalytic domain-containing protein</fullName>
    </recommendedName>
</protein>
<proteinExistence type="predicted"/>
<name>A0A449AFB3_9BACT</name>
<sequence length="92" mass="10708">MPDLVKRDYNSCNDNIYATVVTYIQAPKDIKQNHIYLSAIIDHKTKFVTYELSLKNDTELVLNNISNTKFKNYFILHSDHGSAYSSLEYTKK</sequence>
<reference evidence="1 2" key="1">
    <citation type="submission" date="2019-01" db="EMBL/GenBank/DDBJ databases">
        <authorList>
            <consortium name="Pathogen Informatics"/>
        </authorList>
    </citation>
    <scope>NUCLEOTIDE SEQUENCE [LARGE SCALE GENOMIC DNA]</scope>
    <source>
        <strain evidence="1 2">NCTC10118</strain>
    </source>
</reference>
<organism evidence="1 2">
    <name type="scientific">Mycoplasmopsis bovirhinis</name>
    <dbReference type="NCBI Taxonomy" id="29553"/>
    <lineage>
        <taxon>Bacteria</taxon>
        <taxon>Bacillati</taxon>
        <taxon>Mycoplasmatota</taxon>
        <taxon>Mycoplasmoidales</taxon>
        <taxon>Metamycoplasmataceae</taxon>
        <taxon>Mycoplasmopsis</taxon>
    </lineage>
</organism>
<gene>
    <name evidence="1" type="ORF">NCTC10118_00720</name>
</gene>
<keyword evidence="2" id="KW-1185">Reference proteome</keyword>
<accession>A0A449AFB3</accession>
<dbReference type="SUPFAM" id="SSF53098">
    <property type="entry name" value="Ribonuclease H-like"/>
    <property type="match status" value="1"/>
</dbReference>